<organism evidence="2 3">
    <name type="scientific">Roseibium marinum</name>
    <dbReference type="NCBI Taxonomy" id="281252"/>
    <lineage>
        <taxon>Bacteria</taxon>
        <taxon>Pseudomonadati</taxon>
        <taxon>Pseudomonadota</taxon>
        <taxon>Alphaproteobacteria</taxon>
        <taxon>Hyphomicrobiales</taxon>
        <taxon>Stappiaceae</taxon>
        <taxon>Roseibium</taxon>
    </lineage>
</organism>
<dbReference type="InterPro" id="IPR038058">
    <property type="entry name" value="PhnH-like_sp"/>
</dbReference>
<name>A0A2S3UYB9_9HYPH</name>
<dbReference type="InterPro" id="IPR008772">
    <property type="entry name" value="Phosphonate_metab_PhnH"/>
</dbReference>
<reference evidence="2 3" key="1">
    <citation type="submission" date="2018-01" db="EMBL/GenBank/DDBJ databases">
        <title>Genomic Encyclopedia of Archaeal and Bacterial Type Strains, Phase II (KMG-II): from individual species to whole genera.</title>
        <authorList>
            <person name="Goeker M."/>
        </authorList>
    </citation>
    <scope>NUCLEOTIDE SEQUENCE [LARGE SCALE GENOMIC DNA]</scope>
    <source>
        <strain evidence="2 3">DSM 17023</strain>
    </source>
</reference>
<gene>
    <name evidence="2" type="ORF">CLV41_102126</name>
</gene>
<feature type="compositionally biased region" description="Polar residues" evidence="1">
    <location>
        <begin position="1"/>
        <end position="11"/>
    </location>
</feature>
<dbReference type="RefSeq" id="WP_103221720.1">
    <property type="nucleotide sequence ID" value="NZ_PPCN01000002.1"/>
</dbReference>
<dbReference type="Proteomes" id="UP000236959">
    <property type="component" value="Unassembled WGS sequence"/>
</dbReference>
<protein>
    <submittedName>
        <fullName evidence="2">Alpha-D-ribose 1-methylphosphonate 5-triphosphate synthase subunit PhnH</fullName>
    </submittedName>
</protein>
<dbReference type="PIRSF" id="PIRSF020680">
    <property type="entry name" value="PhnH"/>
    <property type="match status" value="1"/>
</dbReference>
<dbReference type="OrthoDB" id="9814509at2"/>
<comment type="caution">
    <text evidence="2">The sequence shown here is derived from an EMBL/GenBank/DDBJ whole genome shotgun (WGS) entry which is preliminary data.</text>
</comment>
<keyword evidence="3" id="KW-1185">Reference proteome</keyword>
<dbReference type="Pfam" id="PF05845">
    <property type="entry name" value="PhnH"/>
    <property type="match status" value="1"/>
</dbReference>
<evidence type="ECO:0000256" key="1">
    <source>
        <dbReference type="SAM" id="MobiDB-lite"/>
    </source>
</evidence>
<feature type="region of interest" description="Disordered" evidence="1">
    <location>
        <begin position="1"/>
        <end position="25"/>
    </location>
</feature>
<dbReference type="SUPFAM" id="SSF159709">
    <property type="entry name" value="PhnH-like"/>
    <property type="match status" value="1"/>
</dbReference>
<accession>A0A2S3UYB9</accession>
<evidence type="ECO:0000313" key="3">
    <source>
        <dbReference type="Proteomes" id="UP000236959"/>
    </source>
</evidence>
<dbReference type="AlphaFoldDB" id="A0A2S3UYB9"/>
<dbReference type="NCBIfam" id="TIGR03292">
    <property type="entry name" value="PhnH_redo"/>
    <property type="match status" value="1"/>
</dbReference>
<dbReference type="EMBL" id="PPCN01000002">
    <property type="protein sequence ID" value="POF32722.1"/>
    <property type="molecule type" value="Genomic_DNA"/>
</dbReference>
<sequence>MTTAPETNATQESRKTPATPPLAAGFQDPVHDAQACFRAAMNAIARPGTRQAVDAGGLTPPAPLTPVAAALALTLLDYDTPVWLDKPLMASDAVKAFLRFHTGAPIVSEPVEAAFALVGNPGQMIPLASFNQGSAEYPDRSATVILLGQDFGAVQAVTLQGPGIQDSAAFSVSPVPPVFWEQVAANSRQFPRGIDLIFAGDAEIAALPRSTRIMPTEV</sequence>
<dbReference type="Gene3D" id="3.40.50.11310">
    <property type="entry name" value="Bacterial phosphonate metabolism protein PhnH"/>
    <property type="match status" value="1"/>
</dbReference>
<proteinExistence type="predicted"/>
<evidence type="ECO:0000313" key="2">
    <source>
        <dbReference type="EMBL" id="POF32722.1"/>
    </source>
</evidence>
<dbReference type="GO" id="GO:0019634">
    <property type="term" value="P:organic phosphonate metabolic process"/>
    <property type="evidence" value="ECO:0007669"/>
    <property type="project" value="InterPro"/>
</dbReference>